<evidence type="ECO:0000313" key="2">
    <source>
        <dbReference type="Proteomes" id="UP000775872"/>
    </source>
</evidence>
<accession>A0A9P0EKK9</accession>
<gene>
    <name evidence="1" type="ORF">CSOL1703_00004659</name>
</gene>
<dbReference type="Proteomes" id="UP000775872">
    <property type="component" value="Unassembled WGS sequence"/>
</dbReference>
<evidence type="ECO:0000313" key="1">
    <source>
        <dbReference type="EMBL" id="CAH0052792.1"/>
    </source>
</evidence>
<keyword evidence="2" id="KW-1185">Reference proteome</keyword>
<sequence length="140" mass="15571">MPPEGERPFLVAGYIAIWKPWPTWATTSVTLGLFFGRVGFAPAESPGHLGEQLYQELDSGILSYVEDGKLLYLAEKVFIDCEAIPVLGQILVIELPEVRDEDLAKASKLFGAPLQIFHLNWSFSMAVIDEVRAASHELRL</sequence>
<organism evidence="1 2">
    <name type="scientific">Clonostachys solani</name>
    <dbReference type="NCBI Taxonomy" id="160281"/>
    <lineage>
        <taxon>Eukaryota</taxon>
        <taxon>Fungi</taxon>
        <taxon>Dikarya</taxon>
        <taxon>Ascomycota</taxon>
        <taxon>Pezizomycotina</taxon>
        <taxon>Sordariomycetes</taxon>
        <taxon>Hypocreomycetidae</taxon>
        <taxon>Hypocreales</taxon>
        <taxon>Bionectriaceae</taxon>
        <taxon>Clonostachys</taxon>
    </lineage>
</organism>
<name>A0A9P0EKK9_9HYPO</name>
<reference evidence="1 2" key="2">
    <citation type="submission" date="2021-10" db="EMBL/GenBank/DDBJ databases">
        <authorList>
            <person name="Piombo E."/>
        </authorList>
    </citation>
    <scope>NUCLEOTIDE SEQUENCE [LARGE SCALE GENOMIC DNA]</scope>
</reference>
<protein>
    <submittedName>
        <fullName evidence="1">Uncharacterized protein</fullName>
    </submittedName>
</protein>
<dbReference type="OrthoDB" id="5305386at2759"/>
<dbReference type="AlphaFoldDB" id="A0A9P0EKK9"/>
<comment type="caution">
    <text evidence="1">The sequence shown here is derived from an EMBL/GenBank/DDBJ whole genome shotgun (WGS) entry which is preliminary data.</text>
</comment>
<reference evidence="2" key="1">
    <citation type="submission" date="2019-06" db="EMBL/GenBank/DDBJ databases">
        <authorList>
            <person name="Broberg M."/>
        </authorList>
    </citation>
    <scope>NUCLEOTIDE SEQUENCE [LARGE SCALE GENOMIC DNA]</scope>
</reference>
<proteinExistence type="predicted"/>
<dbReference type="EMBL" id="CABFOC020000045">
    <property type="protein sequence ID" value="CAH0052792.1"/>
    <property type="molecule type" value="Genomic_DNA"/>
</dbReference>